<dbReference type="OrthoDB" id="8779418at2"/>
<name>A0A1R1JVH2_ALCXX</name>
<protein>
    <submittedName>
        <fullName evidence="1">Excisionase</fullName>
    </submittedName>
</protein>
<dbReference type="Proteomes" id="UP000187251">
    <property type="component" value="Unassembled WGS sequence"/>
</dbReference>
<gene>
    <name evidence="1" type="ORF">BIZ92_24260</name>
</gene>
<dbReference type="Pfam" id="PF06806">
    <property type="entry name" value="DUF1233"/>
    <property type="match status" value="1"/>
</dbReference>
<organism evidence="1 2">
    <name type="scientific">Alcaligenes xylosoxydans xylosoxydans</name>
    <name type="common">Achromobacter xylosoxidans</name>
    <dbReference type="NCBI Taxonomy" id="85698"/>
    <lineage>
        <taxon>Bacteria</taxon>
        <taxon>Pseudomonadati</taxon>
        <taxon>Pseudomonadota</taxon>
        <taxon>Betaproteobacteria</taxon>
        <taxon>Burkholderiales</taxon>
        <taxon>Alcaligenaceae</taxon>
        <taxon>Achromobacter</taxon>
    </lineage>
</organism>
<dbReference type="InterPro" id="IPR009634">
    <property type="entry name" value="Put_exci"/>
</dbReference>
<reference evidence="1 2" key="1">
    <citation type="submission" date="2016-09" db="EMBL/GenBank/DDBJ databases">
        <title>Phylogenomics of Achromobacter.</title>
        <authorList>
            <person name="Jeukens J."/>
            <person name="Freschi L."/>
            <person name="Vincent A.T."/>
            <person name="Emond-Rheault J.-G."/>
            <person name="Kukavica-Ibrulj I."/>
            <person name="Charette S.J."/>
            <person name="Levesque R.C."/>
        </authorList>
    </citation>
    <scope>NUCLEOTIDE SEQUENCE [LARGE SCALE GENOMIC DNA]</scope>
    <source>
        <strain evidence="1 2">AUS488</strain>
    </source>
</reference>
<comment type="caution">
    <text evidence="1">The sequence shown here is derived from an EMBL/GenBank/DDBJ whole genome shotgun (WGS) entry which is preliminary data.</text>
</comment>
<dbReference type="Gene3D" id="1.10.1660.60">
    <property type="entry name" value="Putative excisionased domain DUF1233"/>
    <property type="match status" value="1"/>
</dbReference>
<dbReference type="RefSeq" id="WP_035200273.1">
    <property type="nucleotide sequence ID" value="NZ_JAOEEI010000009.1"/>
</dbReference>
<proteinExistence type="predicted"/>
<dbReference type="EMBL" id="MJMN01000010">
    <property type="protein sequence ID" value="OMG89505.1"/>
    <property type="molecule type" value="Genomic_DNA"/>
</dbReference>
<dbReference type="AlphaFoldDB" id="A0A1R1JVH2"/>
<evidence type="ECO:0000313" key="1">
    <source>
        <dbReference type="EMBL" id="OMG89505.1"/>
    </source>
</evidence>
<evidence type="ECO:0000313" key="2">
    <source>
        <dbReference type="Proteomes" id="UP000187251"/>
    </source>
</evidence>
<sequence>MKWVKLNKYCELSGDTPDAIYAKNRRRIWTKGVHYKKAEDGCIWINTEEVDKWVEASVEQDQSQSRRAA</sequence>
<dbReference type="InterPro" id="IPR038146">
    <property type="entry name" value="933W_put_Xis_sf"/>
</dbReference>
<accession>A0A1R1JVH2</accession>